<name>A0A1E1KQ09_9HELO</name>
<evidence type="ECO:0000313" key="3">
    <source>
        <dbReference type="Proteomes" id="UP000178912"/>
    </source>
</evidence>
<keyword evidence="3" id="KW-1185">Reference proteome</keyword>
<feature type="region of interest" description="Disordered" evidence="1">
    <location>
        <begin position="89"/>
        <end position="121"/>
    </location>
</feature>
<protein>
    <submittedName>
        <fullName evidence="2">Uncharacterized protein</fullName>
    </submittedName>
</protein>
<dbReference type="EMBL" id="FJUX01000043">
    <property type="protein sequence ID" value="CZT00103.1"/>
    <property type="molecule type" value="Genomic_DNA"/>
</dbReference>
<organism evidence="2 3">
    <name type="scientific">Rhynchosporium agropyri</name>
    <dbReference type="NCBI Taxonomy" id="914238"/>
    <lineage>
        <taxon>Eukaryota</taxon>
        <taxon>Fungi</taxon>
        <taxon>Dikarya</taxon>
        <taxon>Ascomycota</taxon>
        <taxon>Pezizomycotina</taxon>
        <taxon>Leotiomycetes</taxon>
        <taxon>Helotiales</taxon>
        <taxon>Ploettnerulaceae</taxon>
        <taxon>Rhynchosporium</taxon>
    </lineage>
</organism>
<sequence length="386" mass="42969">MSQTFRRTTFCLVHHTNGSITLFGQLHSRFQVSVYTSPTLATEHPSLSEHARYISLPDSKYPYSSTRPFLFAFLYELGPAPSESRAMVASTGQTGDTELEGRRRCRRGTGPDVSGTAEHSYDTSSGLAIGLAQRRCRTLQATSSTVATDLGLTAPAKVDFRDLPARTTDWIETTHSQKAMENEVTRQEGDPYYVATSSRLTKESLINVVTLALGEIISIDAMAPLLIDKDYGTDPADRPRRILPRAKHLRILEEQRIETAECGIPPNLDLSFTNRFNYTIFGNVEPGVPINLAPTPVVPNDTPGPTNTWPGLPVRLPPFGLKASELRQWLLENEARPSVCPSSASDDNDGKDSGVAVYTTRNQQMQLEYLEYEKHSRVRRWILEIE</sequence>
<evidence type="ECO:0000313" key="2">
    <source>
        <dbReference type="EMBL" id="CZT00103.1"/>
    </source>
</evidence>
<reference evidence="3" key="1">
    <citation type="submission" date="2016-03" db="EMBL/GenBank/DDBJ databases">
        <authorList>
            <person name="Guldener U."/>
        </authorList>
    </citation>
    <scope>NUCLEOTIDE SEQUENCE [LARGE SCALE GENOMIC DNA]</scope>
    <source>
        <strain evidence="3">04CH-RAC-A.6.1</strain>
    </source>
</reference>
<proteinExistence type="predicted"/>
<accession>A0A1E1KQ09</accession>
<dbReference type="Proteomes" id="UP000178912">
    <property type="component" value="Unassembled WGS sequence"/>
</dbReference>
<evidence type="ECO:0000256" key="1">
    <source>
        <dbReference type="SAM" id="MobiDB-lite"/>
    </source>
</evidence>
<gene>
    <name evidence="2" type="ORF">RAG0_08250</name>
</gene>
<dbReference type="AlphaFoldDB" id="A0A1E1KQ09"/>